<reference evidence="1" key="1">
    <citation type="submission" date="2018-05" db="EMBL/GenBank/DDBJ databases">
        <authorList>
            <person name="Lanie J.A."/>
            <person name="Ng W.-L."/>
            <person name="Kazmierczak K.M."/>
            <person name="Andrzejewski T.M."/>
            <person name="Davidsen T.M."/>
            <person name="Wayne K.J."/>
            <person name="Tettelin H."/>
            <person name="Glass J.I."/>
            <person name="Rusch D."/>
            <person name="Podicherti R."/>
            <person name="Tsui H.-C.T."/>
            <person name="Winkler M.E."/>
        </authorList>
    </citation>
    <scope>NUCLEOTIDE SEQUENCE</scope>
</reference>
<dbReference type="EMBL" id="UINC01149583">
    <property type="protein sequence ID" value="SVD42152.1"/>
    <property type="molecule type" value="Genomic_DNA"/>
</dbReference>
<proteinExistence type="predicted"/>
<name>A0A382V6M8_9ZZZZ</name>
<evidence type="ECO:0000313" key="1">
    <source>
        <dbReference type="EMBL" id="SVD42152.1"/>
    </source>
</evidence>
<gene>
    <name evidence="1" type="ORF">METZ01_LOCUS395006</name>
</gene>
<protein>
    <submittedName>
        <fullName evidence="1">Uncharacterized protein</fullName>
    </submittedName>
</protein>
<accession>A0A382V6M8</accession>
<dbReference type="AlphaFoldDB" id="A0A382V6M8"/>
<sequence>MIPNMKCARCDEWFVYEDTLCEDCGLDVTPFLEVAKSQNPTVSNYINRARWFWNAGIGLGFNYRHSKSGEFLTFAYAKCSEDLLAVHDLCYGSCYLYAKNKEAASISEECVRAAHMSAGLSFIRHGANTNTKPTGMEIQGVKLLNQEEFYMPENKRLEIILTTEVVPIN</sequence>
<organism evidence="1">
    <name type="scientific">marine metagenome</name>
    <dbReference type="NCBI Taxonomy" id="408172"/>
    <lineage>
        <taxon>unclassified sequences</taxon>
        <taxon>metagenomes</taxon>
        <taxon>ecological metagenomes</taxon>
    </lineage>
</organism>